<reference evidence="13 14" key="1">
    <citation type="journal article" date="2016" name="Nat. Commun.">
        <title>Thousands of microbial genomes shed light on interconnected biogeochemical processes in an aquifer system.</title>
        <authorList>
            <person name="Anantharaman K."/>
            <person name="Brown C.T."/>
            <person name="Hug L.A."/>
            <person name="Sharon I."/>
            <person name="Castelle C.J."/>
            <person name="Probst A.J."/>
            <person name="Thomas B.C."/>
            <person name="Singh A."/>
            <person name="Wilkins M.J."/>
            <person name="Karaoz U."/>
            <person name="Brodie E.L."/>
            <person name="Williams K.H."/>
            <person name="Hubbard S.S."/>
            <person name="Banfield J.F."/>
        </authorList>
    </citation>
    <scope>NUCLEOTIDE SEQUENCE [LARGE SCALE GENOMIC DNA]</scope>
</reference>
<dbReference type="Gene3D" id="1.20.120.1760">
    <property type="match status" value="1"/>
</dbReference>
<keyword evidence="4 11" id="KW-0808">Transferase</keyword>
<feature type="transmembrane region" description="Helical" evidence="12">
    <location>
        <begin position="83"/>
        <end position="106"/>
    </location>
</feature>
<proteinExistence type="inferred from homology"/>
<evidence type="ECO:0000256" key="10">
    <source>
        <dbReference type="ARBA" id="ARBA00023264"/>
    </source>
</evidence>
<dbReference type="GO" id="GO:0008444">
    <property type="term" value="F:CDP-diacylglycerol-glycerol-3-phosphate 3-phosphatidyltransferase activity"/>
    <property type="evidence" value="ECO:0007669"/>
    <property type="project" value="InterPro"/>
</dbReference>
<dbReference type="AlphaFoldDB" id="A0A1F5RC27"/>
<dbReference type="InterPro" id="IPR048254">
    <property type="entry name" value="CDP_ALCOHOL_P_TRANSF_CS"/>
</dbReference>
<evidence type="ECO:0000256" key="4">
    <source>
        <dbReference type="ARBA" id="ARBA00022679"/>
    </source>
</evidence>
<dbReference type="InterPro" id="IPR004570">
    <property type="entry name" value="Phosphatidylglycerol_P_synth"/>
</dbReference>
<keyword evidence="9" id="KW-0594">Phospholipid biosynthesis</keyword>
<dbReference type="PANTHER" id="PTHR14269:SF62">
    <property type="entry name" value="CDP-DIACYLGLYCEROL--GLYCEROL-3-PHOSPHATE 3-PHOSPHATIDYLTRANSFERASE 1, CHLOROPLASTIC"/>
    <property type="match status" value="1"/>
</dbReference>
<evidence type="ECO:0000256" key="11">
    <source>
        <dbReference type="RuleBase" id="RU003750"/>
    </source>
</evidence>
<dbReference type="EMBL" id="MFFM01000034">
    <property type="protein sequence ID" value="OGF12016.1"/>
    <property type="molecule type" value="Genomic_DNA"/>
</dbReference>
<organism evidence="13 14">
    <name type="scientific">Candidatus Edwardsbacteria bacterium GWF2_54_11</name>
    <dbReference type="NCBI Taxonomy" id="1817851"/>
    <lineage>
        <taxon>Bacteria</taxon>
        <taxon>Candidatus Edwardsiibacteriota</taxon>
    </lineage>
</organism>
<evidence type="ECO:0008006" key="15">
    <source>
        <dbReference type="Google" id="ProtNLM"/>
    </source>
</evidence>
<evidence type="ECO:0000313" key="14">
    <source>
        <dbReference type="Proteomes" id="UP000177230"/>
    </source>
</evidence>
<evidence type="ECO:0000256" key="8">
    <source>
        <dbReference type="ARBA" id="ARBA00023136"/>
    </source>
</evidence>
<keyword evidence="3" id="KW-0444">Lipid biosynthesis</keyword>
<dbReference type="GO" id="GO:0016020">
    <property type="term" value="C:membrane"/>
    <property type="evidence" value="ECO:0007669"/>
    <property type="project" value="UniProtKB-SubCell"/>
</dbReference>
<dbReference type="InterPro" id="IPR050324">
    <property type="entry name" value="CDP-alcohol_PTase-I"/>
</dbReference>
<evidence type="ECO:0000256" key="12">
    <source>
        <dbReference type="SAM" id="Phobius"/>
    </source>
</evidence>
<comment type="caution">
    <text evidence="13">The sequence shown here is derived from an EMBL/GenBank/DDBJ whole genome shotgun (WGS) entry which is preliminary data.</text>
</comment>
<sequence length="176" mass="19731">MNLPNLLSLSRIALMPAVLFCLKEEKTIPLLILMLLAVATDYFDGYLARKLGQISSPGKILDPLADKICLDSMVLALSLWRGFPWWATGLVILRDFLILAGGFLMINKTKEIPVSNWPGKFAVTFLSAAIFLYVLNWQPWGRYLLYASLLLILVSGIIYLRKILGQSKRTPPLPLP</sequence>
<keyword evidence="6 12" id="KW-1133">Transmembrane helix</keyword>
<keyword evidence="5 12" id="KW-0812">Transmembrane</keyword>
<dbReference type="PANTHER" id="PTHR14269">
    <property type="entry name" value="CDP-DIACYLGLYCEROL--GLYCEROL-3-PHOSPHATE 3-PHOSPHATIDYLTRANSFERASE-RELATED"/>
    <property type="match status" value="1"/>
</dbReference>
<evidence type="ECO:0000256" key="9">
    <source>
        <dbReference type="ARBA" id="ARBA00023209"/>
    </source>
</evidence>
<evidence type="ECO:0000256" key="7">
    <source>
        <dbReference type="ARBA" id="ARBA00023098"/>
    </source>
</evidence>
<evidence type="ECO:0000256" key="3">
    <source>
        <dbReference type="ARBA" id="ARBA00022516"/>
    </source>
</evidence>
<dbReference type="Proteomes" id="UP000177230">
    <property type="component" value="Unassembled WGS sequence"/>
</dbReference>
<evidence type="ECO:0000256" key="5">
    <source>
        <dbReference type="ARBA" id="ARBA00022692"/>
    </source>
</evidence>
<accession>A0A1F5RC27</accession>
<keyword evidence="10" id="KW-1208">Phospholipid metabolism</keyword>
<dbReference type="GO" id="GO:0046474">
    <property type="term" value="P:glycerophospholipid biosynthetic process"/>
    <property type="evidence" value="ECO:0007669"/>
    <property type="project" value="TreeGrafter"/>
</dbReference>
<feature type="transmembrane region" description="Helical" evidence="12">
    <location>
        <begin position="118"/>
        <end position="137"/>
    </location>
</feature>
<dbReference type="PIRSF" id="PIRSF000847">
    <property type="entry name" value="Phos_ph_gly_syn"/>
    <property type="match status" value="1"/>
</dbReference>
<gene>
    <name evidence="13" type="ORF">A2024_03240</name>
</gene>
<evidence type="ECO:0000256" key="6">
    <source>
        <dbReference type="ARBA" id="ARBA00022989"/>
    </source>
</evidence>
<dbReference type="Pfam" id="PF01066">
    <property type="entry name" value="CDP-OH_P_transf"/>
    <property type="match status" value="1"/>
</dbReference>
<dbReference type="InterPro" id="IPR000462">
    <property type="entry name" value="CDP-OH_P_trans"/>
</dbReference>
<keyword evidence="7" id="KW-0443">Lipid metabolism</keyword>
<name>A0A1F5RC27_9BACT</name>
<comment type="subcellular location">
    <subcellularLocation>
        <location evidence="1">Membrane</location>
        <topology evidence="1">Multi-pass membrane protein</topology>
    </subcellularLocation>
</comment>
<evidence type="ECO:0000256" key="2">
    <source>
        <dbReference type="ARBA" id="ARBA00010441"/>
    </source>
</evidence>
<evidence type="ECO:0000256" key="1">
    <source>
        <dbReference type="ARBA" id="ARBA00004141"/>
    </source>
</evidence>
<protein>
    <recommendedName>
        <fullName evidence="15">CDP-diacylglycerol--glycerol-3-phosphate 3-phosphatidyltransferase</fullName>
    </recommendedName>
</protein>
<dbReference type="InterPro" id="IPR043130">
    <property type="entry name" value="CDP-OH_PTrfase_TM_dom"/>
</dbReference>
<feature type="transmembrane region" description="Helical" evidence="12">
    <location>
        <begin position="143"/>
        <end position="160"/>
    </location>
</feature>
<comment type="similarity">
    <text evidence="2 11">Belongs to the CDP-alcohol phosphatidyltransferase class-I family.</text>
</comment>
<evidence type="ECO:0000313" key="13">
    <source>
        <dbReference type="EMBL" id="OGF12016.1"/>
    </source>
</evidence>
<keyword evidence="8 12" id="KW-0472">Membrane</keyword>
<dbReference type="PROSITE" id="PS00379">
    <property type="entry name" value="CDP_ALCOHOL_P_TRANSF"/>
    <property type="match status" value="1"/>
</dbReference>